<feature type="domain" description="Guanylate cyclase" evidence="9">
    <location>
        <begin position="17"/>
        <end position="149"/>
    </location>
</feature>
<gene>
    <name evidence="10" type="primary">cyc22</name>
    <name evidence="10" type="ORF">VOLCADRAFT_65454</name>
</gene>
<dbReference type="Proteomes" id="UP000001058">
    <property type="component" value="Unassembled WGS sequence"/>
</dbReference>
<dbReference type="GO" id="GO:0004016">
    <property type="term" value="F:adenylate cyclase activity"/>
    <property type="evidence" value="ECO:0007669"/>
    <property type="project" value="TreeGrafter"/>
</dbReference>
<sequence>MFRRDVGKLATKHDAVAILFADIKGFTSSECEVEPEVVMSFLNELYNRFDTLLDVYGVYKVETIGDCYMVAGGLIRKDEEGFASVHGPGAVDPLHAVRVMSFAKLPNTGEPLKIRIGIHSGPVVSGVVGTRMPRFCLFGDTVNTASRMESTAEPGTIHVSEDCRQLLSKEMWRPTGGVEVSGEGEGGRGAERWLHPIQTRGFGVG</sequence>
<dbReference type="FunFam" id="3.30.70.1230:FF:000030">
    <property type="entry name" value="Si:ch211-215j19.12"/>
    <property type="match status" value="1"/>
</dbReference>
<feature type="compositionally biased region" description="Basic and acidic residues" evidence="8">
    <location>
        <begin position="185"/>
        <end position="194"/>
    </location>
</feature>
<dbReference type="GO" id="GO:0000166">
    <property type="term" value="F:nucleotide binding"/>
    <property type="evidence" value="ECO:0007669"/>
    <property type="project" value="UniProtKB-KW"/>
</dbReference>
<dbReference type="GO" id="GO:0035556">
    <property type="term" value="P:intracellular signal transduction"/>
    <property type="evidence" value="ECO:0007669"/>
    <property type="project" value="InterPro"/>
</dbReference>
<dbReference type="SUPFAM" id="SSF55073">
    <property type="entry name" value="Nucleotide cyclase"/>
    <property type="match status" value="1"/>
</dbReference>
<dbReference type="Pfam" id="PF00211">
    <property type="entry name" value="Guanylate_cyc"/>
    <property type="match status" value="1"/>
</dbReference>
<dbReference type="KEGG" id="vcn:VOLCADRAFT_65454"/>
<dbReference type="Gene3D" id="3.30.70.1230">
    <property type="entry name" value="Nucleotide cyclase"/>
    <property type="match status" value="1"/>
</dbReference>
<evidence type="ECO:0000256" key="4">
    <source>
        <dbReference type="ARBA" id="ARBA00022989"/>
    </source>
</evidence>
<name>D8U8Z0_VOLCA</name>
<dbReference type="PROSITE" id="PS50125">
    <property type="entry name" value="GUANYLATE_CYCLASE_2"/>
    <property type="match status" value="1"/>
</dbReference>
<dbReference type="InterPro" id="IPR050401">
    <property type="entry name" value="Cyclic_nucleotide_synthase"/>
</dbReference>
<dbReference type="InParanoid" id="D8U8Z0"/>
<dbReference type="GO" id="GO:0001653">
    <property type="term" value="F:peptide receptor activity"/>
    <property type="evidence" value="ECO:0007669"/>
    <property type="project" value="TreeGrafter"/>
</dbReference>
<dbReference type="EMBL" id="GL378369">
    <property type="protein sequence ID" value="EFJ43889.1"/>
    <property type="molecule type" value="Genomic_DNA"/>
</dbReference>
<evidence type="ECO:0000313" key="11">
    <source>
        <dbReference type="Proteomes" id="UP000001058"/>
    </source>
</evidence>
<dbReference type="PANTHER" id="PTHR11920">
    <property type="entry name" value="GUANYLYL CYCLASE"/>
    <property type="match status" value="1"/>
</dbReference>
<proteinExistence type="inferred from homology"/>
<feature type="region of interest" description="Disordered" evidence="8">
    <location>
        <begin position="175"/>
        <end position="195"/>
    </location>
</feature>
<evidence type="ECO:0000256" key="5">
    <source>
        <dbReference type="ARBA" id="ARBA00023136"/>
    </source>
</evidence>
<dbReference type="PANTHER" id="PTHR11920:SF335">
    <property type="entry name" value="GUANYLATE CYCLASE"/>
    <property type="match status" value="1"/>
</dbReference>
<evidence type="ECO:0000256" key="6">
    <source>
        <dbReference type="ARBA" id="ARBA00023239"/>
    </source>
</evidence>
<dbReference type="GeneID" id="9622090"/>
<dbReference type="AlphaFoldDB" id="D8U8Z0"/>
<evidence type="ECO:0000256" key="2">
    <source>
        <dbReference type="ARBA" id="ARBA00022692"/>
    </source>
</evidence>
<dbReference type="InterPro" id="IPR018297">
    <property type="entry name" value="A/G_cyclase_CS"/>
</dbReference>
<evidence type="ECO:0000256" key="8">
    <source>
        <dbReference type="SAM" id="MobiDB-lite"/>
    </source>
</evidence>
<evidence type="ECO:0000259" key="9">
    <source>
        <dbReference type="PROSITE" id="PS50125"/>
    </source>
</evidence>
<keyword evidence="11" id="KW-1185">Reference proteome</keyword>
<dbReference type="OrthoDB" id="548029at2759"/>
<dbReference type="PROSITE" id="PS00452">
    <property type="entry name" value="GUANYLATE_CYCLASE_1"/>
    <property type="match status" value="1"/>
</dbReference>
<dbReference type="InterPro" id="IPR001054">
    <property type="entry name" value="A/G_cyclase"/>
</dbReference>
<dbReference type="eggNOG" id="KOG1023">
    <property type="taxonomic scope" value="Eukaryota"/>
</dbReference>
<dbReference type="CDD" id="cd07302">
    <property type="entry name" value="CHD"/>
    <property type="match status" value="1"/>
</dbReference>
<comment type="subcellular location">
    <subcellularLocation>
        <location evidence="1">Membrane</location>
    </subcellularLocation>
</comment>
<evidence type="ECO:0000256" key="7">
    <source>
        <dbReference type="RuleBase" id="RU000405"/>
    </source>
</evidence>
<dbReference type="GO" id="GO:0005886">
    <property type="term" value="C:plasma membrane"/>
    <property type="evidence" value="ECO:0007669"/>
    <property type="project" value="TreeGrafter"/>
</dbReference>
<dbReference type="InterPro" id="IPR029787">
    <property type="entry name" value="Nucleotide_cyclase"/>
</dbReference>
<organism evidence="11">
    <name type="scientific">Volvox carteri f. nagariensis</name>
    <dbReference type="NCBI Taxonomy" id="3068"/>
    <lineage>
        <taxon>Eukaryota</taxon>
        <taxon>Viridiplantae</taxon>
        <taxon>Chlorophyta</taxon>
        <taxon>core chlorophytes</taxon>
        <taxon>Chlorophyceae</taxon>
        <taxon>CS clade</taxon>
        <taxon>Chlamydomonadales</taxon>
        <taxon>Volvocaceae</taxon>
        <taxon>Volvox</taxon>
    </lineage>
</organism>
<evidence type="ECO:0000256" key="3">
    <source>
        <dbReference type="ARBA" id="ARBA00022741"/>
    </source>
</evidence>
<comment type="similarity">
    <text evidence="7">Belongs to the adenylyl cyclase class-4/guanylyl cyclase family.</text>
</comment>
<keyword evidence="2" id="KW-0812">Transmembrane</keyword>
<dbReference type="GO" id="GO:0004383">
    <property type="term" value="F:guanylate cyclase activity"/>
    <property type="evidence" value="ECO:0007669"/>
    <property type="project" value="TreeGrafter"/>
</dbReference>
<keyword evidence="4" id="KW-1133">Transmembrane helix</keyword>
<evidence type="ECO:0000256" key="1">
    <source>
        <dbReference type="ARBA" id="ARBA00004370"/>
    </source>
</evidence>
<keyword evidence="5" id="KW-0472">Membrane</keyword>
<dbReference type="GO" id="GO:0007168">
    <property type="term" value="P:receptor guanylyl cyclase signaling pathway"/>
    <property type="evidence" value="ECO:0007669"/>
    <property type="project" value="TreeGrafter"/>
</dbReference>
<keyword evidence="6 7" id="KW-0456">Lyase</keyword>
<evidence type="ECO:0000313" key="10">
    <source>
        <dbReference type="EMBL" id="EFJ43889.1"/>
    </source>
</evidence>
<dbReference type="SMART" id="SM00044">
    <property type="entry name" value="CYCc"/>
    <property type="match status" value="1"/>
</dbReference>
<protein>
    <submittedName>
        <fullName evidence="10">Guanylyl and adenylyl cyclase family member</fullName>
    </submittedName>
</protein>
<dbReference type="RefSeq" id="XP_002955135.1">
    <property type="nucleotide sequence ID" value="XM_002955089.1"/>
</dbReference>
<accession>D8U8Z0</accession>
<reference evidence="10 11" key="1">
    <citation type="journal article" date="2010" name="Science">
        <title>Genomic analysis of organismal complexity in the multicellular green alga Volvox carteri.</title>
        <authorList>
            <person name="Prochnik S.E."/>
            <person name="Umen J."/>
            <person name="Nedelcu A.M."/>
            <person name="Hallmann A."/>
            <person name="Miller S.M."/>
            <person name="Nishii I."/>
            <person name="Ferris P."/>
            <person name="Kuo A."/>
            <person name="Mitros T."/>
            <person name="Fritz-Laylin L.K."/>
            <person name="Hellsten U."/>
            <person name="Chapman J."/>
            <person name="Simakov O."/>
            <person name="Rensing S.A."/>
            <person name="Terry A."/>
            <person name="Pangilinan J."/>
            <person name="Kapitonov V."/>
            <person name="Jurka J."/>
            <person name="Salamov A."/>
            <person name="Shapiro H."/>
            <person name="Schmutz J."/>
            <person name="Grimwood J."/>
            <person name="Lindquist E."/>
            <person name="Lucas S."/>
            <person name="Grigoriev I.V."/>
            <person name="Schmitt R."/>
            <person name="Kirk D."/>
            <person name="Rokhsar D.S."/>
        </authorList>
    </citation>
    <scope>NUCLEOTIDE SEQUENCE [LARGE SCALE GENOMIC DNA]</scope>
    <source>
        <strain evidence="11">f. Nagariensis / Eve</strain>
    </source>
</reference>
<keyword evidence="3" id="KW-0547">Nucleotide-binding</keyword>